<protein>
    <submittedName>
        <fullName evidence="2">Uncharacterized protein</fullName>
    </submittedName>
</protein>
<dbReference type="RefSeq" id="WP_048089040.1">
    <property type="nucleotide sequence ID" value="NZ_JMIY01000001.1"/>
</dbReference>
<keyword evidence="1" id="KW-0812">Transmembrane</keyword>
<accession>A0A062VAL8</accession>
<dbReference type="EMBL" id="JMIY01000001">
    <property type="protein sequence ID" value="KCZ73543.1"/>
    <property type="molecule type" value="Genomic_DNA"/>
</dbReference>
<feature type="transmembrane region" description="Helical" evidence="1">
    <location>
        <begin position="6"/>
        <end position="25"/>
    </location>
</feature>
<evidence type="ECO:0000313" key="2">
    <source>
        <dbReference type="EMBL" id="KCZ73543.1"/>
    </source>
</evidence>
<dbReference type="Proteomes" id="UP000027153">
    <property type="component" value="Unassembled WGS sequence"/>
</dbReference>
<proteinExistence type="predicted"/>
<organism evidence="2 3">
    <name type="scientific">Candidatus Methanoperedens nitratireducens</name>
    <dbReference type="NCBI Taxonomy" id="1392998"/>
    <lineage>
        <taxon>Archaea</taxon>
        <taxon>Methanobacteriati</taxon>
        <taxon>Methanobacteriota</taxon>
        <taxon>Stenosarchaea group</taxon>
        <taxon>Methanomicrobia</taxon>
        <taxon>Methanosarcinales</taxon>
        <taxon>ANME-2 cluster</taxon>
        <taxon>Candidatus Methanoperedentaceae</taxon>
        <taxon>Candidatus Methanoperedens</taxon>
    </lineage>
</organism>
<reference evidence="2 3" key="1">
    <citation type="journal article" date="2013" name="Nature">
        <title>Anaerobic oxidation of methane coupled to nitrate reduction in a novel archaeal lineage.</title>
        <authorList>
            <person name="Haroon M.F."/>
            <person name="Hu S."/>
            <person name="Shi Y."/>
            <person name="Imelfort M."/>
            <person name="Keller J."/>
            <person name="Hugenholtz P."/>
            <person name="Yuan Z."/>
            <person name="Tyson G.W."/>
        </authorList>
    </citation>
    <scope>NUCLEOTIDE SEQUENCE [LARGE SCALE GENOMIC DNA]</scope>
    <source>
        <strain evidence="2 3">ANME-2d</strain>
    </source>
</reference>
<comment type="caution">
    <text evidence="2">The sequence shown here is derived from an EMBL/GenBank/DDBJ whole genome shotgun (WGS) entry which is preliminary data.</text>
</comment>
<evidence type="ECO:0000313" key="3">
    <source>
        <dbReference type="Proteomes" id="UP000027153"/>
    </source>
</evidence>
<evidence type="ECO:0000256" key="1">
    <source>
        <dbReference type="SAM" id="Phobius"/>
    </source>
</evidence>
<keyword evidence="1" id="KW-0472">Membrane</keyword>
<dbReference type="AlphaFoldDB" id="A0A062VAL8"/>
<name>A0A062VAL8_9EURY</name>
<sequence>MNKNILILTAVIAGIVIIGIIVGAMSSKNSGPPDNQNNDTGEFIYGNATVEDIEIMVLESFPVQVNVNVKGYLPDSCTEIHKITQEKDGNTFLVNITTVRPADAICAQVIVPFEEKISLDVYGLKAGVYNVIVNDVKGTFELEIDNIISK</sequence>
<dbReference type="OrthoDB" id="28968at2157"/>
<keyword evidence="3" id="KW-1185">Reference proteome</keyword>
<keyword evidence="1" id="KW-1133">Transmembrane helix</keyword>
<gene>
    <name evidence="2" type="ORF">ANME2D_00613</name>
</gene>